<reference evidence="4 5" key="1">
    <citation type="submission" date="2021-03" db="EMBL/GenBank/DDBJ databases">
        <title>Muricauda lutimaris sp. nov. and Muricauda ruestringensis sp. nov, two marine members of the Flavobacteriaceae isolated from deep sea sediments of Western Pacific.</title>
        <authorList>
            <person name="Zhao S."/>
            <person name="Liu R."/>
        </authorList>
    </citation>
    <scope>NUCLEOTIDE SEQUENCE [LARGE SCALE GENOMIC DNA]</scope>
    <source>
        <strain evidence="4 5">BC31-1-A7</strain>
    </source>
</reference>
<dbReference type="Gene3D" id="3.55.50.30">
    <property type="match status" value="1"/>
</dbReference>
<keyword evidence="1" id="KW-0812">Transmembrane</keyword>
<dbReference type="PANTHER" id="PTHR30273">
    <property type="entry name" value="PERIPLASMIC SIGNAL SENSOR AND SIGMA FACTOR ACTIVATOR FECR-RELATED"/>
    <property type="match status" value="1"/>
</dbReference>
<dbReference type="EMBL" id="JAFLNL010000012">
    <property type="protein sequence ID" value="MBO0355757.1"/>
    <property type="molecule type" value="Genomic_DNA"/>
</dbReference>
<evidence type="ECO:0000313" key="4">
    <source>
        <dbReference type="EMBL" id="MBO0355757.1"/>
    </source>
</evidence>
<dbReference type="RefSeq" id="WP_207036161.1">
    <property type="nucleotide sequence ID" value="NZ_JAFLNL010000012.1"/>
</dbReference>
<dbReference type="Proteomes" id="UP000664044">
    <property type="component" value="Unassembled WGS sequence"/>
</dbReference>
<dbReference type="PIRSF" id="PIRSF018266">
    <property type="entry name" value="FecR"/>
    <property type="match status" value="1"/>
</dbReference>
<dbReference type="Gene3D" id="2.60.120.1440">
    <property type="match status" value="1"/>
</dbReference>
<evidence type="ECO:0000259" key="3">
    <source>
        <dbReference type="Pfam" id="PF16344"/>
    </source>
</evidence>
<dbReference type="InterPro" id="IPR006860">
    <property type="entry name" value="FecR"/>
</dbReference>
<organism evidence="4 5">
    <name type="scientific">Flagellimonas aurea</name>
    <dbReference type="NCBI Taxonomy" id="2915619"/>
    <lineage>
        <taxon>Bacteria</taxon>
        <taxon>Pseudomonadati</taxon>
        <taxon>Bacteroidota</taxon>
        <taxon>Flavobacteriia</taxon>
        <taxon>Flavobacteriales</taxon>
        <taxon>Flavobacteriaceae</taxon>
        <taxon>Flagellimonas</taxon>
    </lineage>
</organism>
<proteinExistence type="predicted"/>
<accession>A0ABS3G9N5</accession>
<keyword evidence="1" id="KW-1133">Transmembrane helix</keyword>
<dbReference type="InterPro" id="IPR032508">
    <property type="entry name" value="FecR_C"/>
</dbReference>
<keyword evidence="1" id="KW-0472">Membrane</keyword>
<gene>
    <name evidence="4" type="ORF">J0656_17195</name>
</gene>
<name>A0ABS3G9N5_9FLAO</name>
<evidence type="ECO:0000259" key="2">
    <source>
        <dbReference type="Pfam" id="PF04773"/>
    </source>
</evidence>
<evidence type="ECO:0000313" key="5">
    <source>
        <dbReference type="Proteomes" id="UP000664044"/>
    </source>
</evidence>
<feature type="domain" description="Protein FecR C-terminal" evidence="3">
    <location>
        <begin position="260"/>
        <end position="327"/>
    </location>
</feature>
<dbReference type="Pfam" id="PF04773">
    <property type="entry name" value="FecR"/>
    <property type="match status" value="1"/>
</dbReference>
<dbReference type="InterPro" id="IPR012373">
    <property type="entry name" value="Ferrdict_sens_TM"/>
</dbReference>
<sequence length="335" mass="37912">MNEKQLKRLIENYLNGNCTEREKTLLDKVLDSYDSPADITQPLEDEHRLQNEIFSKITSEIEGDTSKVPPYPVKKRSSSRWLAVAATILVLIGMGSVYFSEQPLKQVPLHQTEILSSVTDWGQRNTITLSDGTTITLNAGSQLHYPKTFEGNTIRSVSLVGEAFFEVAKNPGKPFIIKTGKVTTRVLGTSFNINSYEFNDMISITVRTGKVQVESVSRSGKTDAVQLVPNEMAQYSRSNDSITKSIVDNDNYMDWKNGIIRFSDITFHEASKMLNRWYGVDISFENEALKKCHVTARYEHAKLQVVLESIKFATKGMDYEFTDQKKILLKGRCQN</sequence>
<keyword evidence="5" id="KW-1185">Reference proteome</keyword>
<comment type="caution">
    <text evidence="4">The sequence shown here is derived from an EMBL/GenBank/DDBJ whole genome shotgun (WGS) entry which is preliminary data.</text>
</comment>
<feature type="domain" description="FecR protein" evidence="2">
    <location>
        <begin position="119"/>
        <end position="212"/>
    </location>
</feature>
<dbReference type="Pfam" id="PF16344">
    <property type="entry name" value="FecR_C"/>
    <property type="match status" value="1"/>
</dbReference>
<feature type="transmembrane region" description="Helical" evidence="1">
    <location>
        <begin position="81"/>
        <end position="99"/>
    </location>
</feature>
<protein>
    <submittedName>
        <fullName evidence="4">FecR domain-containing protein</fullName>
    </submittedName>
</protein>
<dbReference type="PANTHER" id="PTHR30273:SF2">
    <property type="entry name" value="PROTEIN FECR"/>
    <property type="match status" value="1"/>
</dbReference>
<evidence type="ECO:0000256" key="1">
    <source>
        <dbReference type="SAM" id="Phobius"/>
    </source>
</evidence>